<dbReference type="OMA" id="VRIEGHY"/>
<name>A0A163JH33_ABSGL</name>
<dbReference type="AlphaFoldDB" id="A0A163JH33"/>
<evidence type="ECO:0000256" key="4">
    <source>
        <dbReference type="ARBA" id="ARBA00023163"/>
    </source>
</evidence>
<feature type="compositionally biased region" description="Polar residues" evidence="6">
    <location>
        <begin position="261"/>
        <end position="275"/>
    </location>
</feature>
<dbReference type="Proteomes" id="UP000078561">
    <property type="component" value="Unassembled WGS sequence"/>
</dbReference>
<dbReference type="Gene3D" id="2.60.40.3960">
    <property type="entry name" value="Velvet domain"/>
    <property type="match status" value="1"/>
</dbReference>
<feature type="compositionally biased region" description="Low complexity" evidence="6">
    <location>
        <begin position="282"/>
        <end position="293"/>
    </location>
</feature>
<accession>A0A163JH33</accession>
<dbReference type="GO" id="GO:0030435">
    <property type="term" value="P:sporulation resulting in formation of a cellular spore"/>
    <property type="evidence" value="ECO:0007669"/>
    <property type="project" value="UniProtKB-KW"/>
</dbReference>
<dbReference type="InterPro" id="IPR021740">
    <property type="entry name" value="Velvet"/>
</dbReference>
<dbReference type="InterPro" id="IPR037525">
    <property type="entry name" value="Velvet_dom"/>
</dbReference>
<dbReference type="PANTHER" id="PTHR33572:SF17">
    <property type="entry name" value="SEXUAL DEVELOPMENT REGULATOR VELC"/>
    <property type="match status" value="1"/>
</dbReference>
<keyword evidence="9" id="KW-1185">Reference proteome</keyword>
<dbReference type="EMBL" id="LT552609">
    <property type="protein sequence ID" value="SAL99304.1"/>
    <property type="molecule type" value="Genomic_DNA"/>
</dbReference>
<comment type="subcellular location">
    <subcellularLocation>
        <location evidence="1">Nucleus</location>
    </subcellularLocation>
</comment>
<feature type="region of interest" description="Disordered" evidence="6">
    <location>
        <begin position="222"/>
        <end position="293"/>
    </location>
</feature>
<dbReference type="GO" id="GO:0005634">
    <property type="term" value="C:nucleus"/>
    <property type="evidence" value="ECO:0007669"/>
    <property type="project" value="UniProtKB-SubCell"/>
</dbReference>
<keyword evidence="2" id="KW-0749">Sporulation</keyword>
<dbReference type="InterPro" id="IPR038491">
    <property type="entry name" value="Velvet_dom_sf"/>
</dbReference>
<keyword evidence="5" id="KW-0539">Nucleus</keyword>
<protein>
    <recommendedName>
        <fullName evidence="7">Velvet domain-containing protein</fullName>
    </recommendedName>
</protein>
<dbReference type="PROSITE" id="PS51821">
    <property type="entry name" value="VELVET"/>
    <property type="match status" value="1"/>
</dbReference>
<evidence type="ECO:0000256" key="1">
    <source>
        <dbReference type="ARBA" id="ARBA00004123"/>
    </source>
</evidence>
<reference evidence="8" key="1">
    <citation type="submission" date="2016-04" db="EMBL/GenBank/DDBJ databases">
        <authorList>
            <person name="Evans L.H."/>
            <person name="Alamgir A."/>
            <person name="Owens N."/>
            <person name="Weber N.D."/>
            <person name="Virtaneva K."/>
            <person name="Barbian K."/>
            <person name="Babar A."/>
            <person name="Rosenke K."/>
        </authorList>
    </citation>
    <scope>NUCLEOTIDE SEQUENCE [LARGE SCALE GENOMIC DNA]</scope>
    <source>
        <strain evidence="8">CBS 101.48</strain>
    </source>
</reference>
<dbReference type="STRING" id="4829.A0A163JH33"/>
<keyword evidence="3" id="KW-0805">Transcription regulation</keyword>
<feature type="domain" description="Velvet" evidence="7">
    <location>
        <begin position="11"/>
        <end position="216"/>
    </location>
</feature>
<evidence type="ECO:0000256" key="3">
    <source>
        <dbReference type="ARBA" id="ARBA00023015"/>
    </source>
</evidence>
<evidence type="ECO:0000313" key="9">
    <source>
        <dbReference type="Proteomes" id="UP000078561"/>
    </source>
</evidence>
<dbReference type="PANTHER" id="PTHR33572">
    <property type="entry name" value="SPORE DEVELOPMENT REGULATOR VOSA"/>
    <property type="match status" value="1"/>
</dbReference>
<dbReference type="OrthoDB" id="3056235at2759"/>
<evidence type="ECO:0000313" key="8">
    <source>
        <dbReference type="EMBL" id="SAL99304.1"/>
    </source>
</evidence>
<evidence type="ECO:0000256" key="2">
    <source>
        <dbReference type="ARBA" id="ARBA00022969"/>
    </source>
</evidence>
<organism evidence="8">
    <name type="scientific">Absidia glauca</name>
    <name type="common">Pin mould</name>
    <dbReference type="NCBI Taxonomy" id="4829"/>
    <lineage>
        <taxon>Eukaryota</taxon>
        <taxon>Fungi</taxon>
        <taxon>Fungi incertae sedis</taxon>
        <taxon>Mucoromycota</taxon>
        <taxon>Mucoromycotina</taxon>
        <taxon>Mucoromycetes</taxon>
        <taxon>Mucorales</taxon>
        <taxon>Cunninghamellaceae</taxon>
        <taxon>Absidia</taxon>
    </lineage>
</organism>
<proteinExistence type="predicted"/>
<evidence type="ECO:0000259" key="7">
    <source>
        <dbReference type="PROSITE" id="PS51821"/>
    </source>
</evidence>
<keyword evidence="4" id="KW-0804">Transcription</keyword>
<dbReference type="Pfam" id="PF11754">
    <property type="entry name" value="Velvet"/>
    <property type="match status" value="1"/>
</dbReference>
<sequence>MKDHQDTILPSMGYQYTIDLCQQPIHARCCGFGNKDRRHIDPVPILQLYQMTDNGGKIKVRNRSPFSKWIVHCDLYADDVDEPRNVVHLSSVSGGGGARHKSVSLNSSILSLPSANVTKSLIGSLVSNAYELLDPQGEKGIFFIFDDLSVRIEGHYRLRFNLMNLSTVATSDQYSIMDTVYSAPFKVYAPKYFPGIHESTEFSRCFASQGLRIAVRGVKEARKGKRKEQVDNELRIEQGKESSLKQVQDDTVDDDHHDIQGQDSSGNHAQASSLPYSRIDISSVLHPTSSSSP</sequence>
<gene>
    <name evidence="8" type="primary">ABSGL_04905.1 scaffold 6065</name>
</gene>
<evidence type="ECO:0000256" key="6">
    <source>
        <dbReference type="SAM" id="MobiDB-lite"/>
    </source>
</evidence>
<dbReference type="InParanoid" id="A0A163JH33"/>
<evidence type="ECO:0000256" key="5">
    <source>
        <dbReference type="ARBA" id="ARBA00023242"/>
    </source>
</evidence>
<feature type="compositionally biased region" description="Basic and acidic residues" evidence="6">
    <location>
        <begin position="222"/>
        <end position="243"/>
    </location>
</feature>